<keyword evidence="8" id="KW-1185">Reference proteome</keyword>
<sequence length="200" mass="22242">MKHSPRTSRLVTGLALLLAGLGAPAYAAADAVATFAGGCFWSLEAAFDKLPGVLETTTGYTGGHDEAPTYERVTAGNTGHREAVQVRYDPDKLDYETLLIAYWHSINPIDRQGQFCDVGPSYTTAIYAHTPRQRRLAEESRTVLAQLKFRRDLATEIQDATRFYPAEAVHQDFARQRPEAYARYRRQCGTDATLSAIWGR</sequence>
<comment type="caution">
    <text evidence="7">The sequence shown here is derived from an EMBL/GenBank/DDBJ whole genome shotgun (WGS) entry which is preliminary data.</text>
</comment>
<comment type="catalytic activity">
    <reaction evidence="2 4">
        <text>L-methionyl-[protein] + [thioredoxin]-disulfide + H2O = L-methionyl-(S)-S-oxide-[protein] + [thioredoxin]-dithiol</text>
        <dbReference type="Rhea" id="RHEA:14217"/>
        <dbReference type="Rhea" id="RHEA-COMP:10698"/>
        <dbReference type="Rhea" id="RHEA-COMP:10700"/>
        <dbReference type="Rhea" id="RHEA-COMP:12313"/>
        <dbReference type="Rhea" id="RHEA-COMP:12315"/>
        <dbReference type="ChEBI" id="CHEBI:15377"/>
        <dbReference type="ChEBI" id="CHEBI:16044"/>
        <dbReference type="ChEBI" id="CHEBI:29950"/>
        <dbReference type="ChEBI" id="CHEBI:44120"/>
        <dbReference type="ChEBI" id="CHEBI:50058"/>
        <dbReference type="EC" id="1.8.4.11"/>
    </reaction>
</comment>
<comment type="function">
    <text evidence="4">Has an important function as a repair enzyme for proteins that have been inactivated by oxidation. Catalyzes the reversible oxidation-reduction of methionine sulfoxide in proteins to methionine.</text>
</comment>
<keyword evidence="1 4" id="KW-0560">Oxidoreductase</keyword>
<dbReference type="PANTHER" id="PTHR43774:SF1">
    <property type="entry name" value="PEPTIDE METHIONINE SULFOXIDE REDUCTASE MSRA 2"/>
    <property type="match status" value="1"/>
</dbReference>
<keyword evidence="5" id="KW-0732">Signal</keyword>
<dbReference type="Gene3D" id="3.30.1060.10">
    <property type="entry name" value="Peptide methionine sulphoxide reductase MsrA"/>
    <property type="match status" value="1"/>
</dbReference>
<dbReference type="SUPFAM" id="SSF55068">
    <property type="entry name" value="Peptide methionine sulfoxide reductase"/>
    <property type="match status" value="1"/>
</dbReference>
<evidence type="ECO:0000259" key="6">
    <source>
        <dbReference type="Pfam" id="PF01625"/>
    </source>
</evidence>
<dbReference type="InterPro" id="IPR002569">
    <property type="entry name" value="Met_Sox_Rdtase_MsrA_dom"/>
</dbReference>
<evidence type="ECO:0000256" key="2">
    <source>
        <dbReference type="ARBA" id="ARBA00047806"/>
    </source>
</evidence>
<dbReference type="InterPro" id="IPR036509">
    <property type="entry name" value="Met_Sox_Rdtase_MsrA_sf"/>
</dbReference>
<dbReference type="Pfam" id="PF01625">
    <property type="entry name" value="PMSR"/>
    <property type="match status" value="1"/>
</dbReference>
<dbReference type="GO" id="GO:0008113">
    <property type="term" value="F:peptide-methionine (S)-S-oxide reductase activity"/>
    <property type="evidence" value="ECO:0007669"/>
    <property type="project" value="UniProtKB-UniRule"/>
</dbReference>
<dbReference type="AlphaFoldDB" id="A0A557QW83"/>
<proteinExistence type="inferred from homology"/>
<accession>A0A557QW83</accession>
<comment type="similarity">
    <text evidence="4">Belongs to the MsrA Met sulfoxide reductase family.</text>
</comment>
<evidence type="ECO:0000256" key="3">
    <source>
        <dbReference type="ARBA" id="ARBA00048782"/>
    </source>
</evidence>
<feature type="active site" evidence="4">
    <location>
        <position position="39"/>
    </location>
</feature>
<dbReference type="NCBIfam" id="TIGR00401">
    <property type="entry name" value="msrA"/>
    <property type="match status" value="1"/>
</dbReference>
<evidence type="ECO:0000256" key="4">
    <source>
        <dbReference type="HAMAP-Rule" id="MF_01401"/>
    </source>
</evidence>
<evidence type="ECO:0000313" key="8">
    <source>
        <dbReference type="Proteomes" id="UP000319502"/>
    </source>
</evidence>
<feature type="domain" description="Peptide methionine sulphoxide reductase MsrA" evidence="6">
    <location>
        <begin position="33"/>
        <end position="182"/>
    </location>
</feature>
<name>A0A557QW83_9RHOO</name>
<dbReference type="GO" id="GO:0033744">
    <property type="term" value="F:L-methionine:thioredoxin-disulfide S-oxidoreductase activity"/>
    <property type="evidence" value="ECO:0007669"/>
    <property type="project" value="RHEA"/>
</dbReference>
<gene>
    <name evidence="4 7" type="primary">msrA</name>
    <name evidence="7" type="ORF">FHP91_09750</name>
</gene>
<dbReference type="EC" id="1.8.4.11" evidence="4"/>
<evidence type="ECO:0000313" key="7">
    <source>
        <dbReference type="EMBL" id="TVO57170.1"/>
    </source>
</evidence>
<dbReference type="PANTHER" id="PTHR43774">
    <property type="entry name" value="PEPTIDE METHIONINE SULFOXIDE REDUCTASE"/>
    <property type="match status" value="1"/>
</dbReference>
<dbReference type="RefSeq" id="WP_144309410.1">
    <property type="nucleotide sequence ID" value="NZ_VMNK01000007.1"/>
</dbReference>
<protein>
    <recommendedName>
        <fullName evidence="4">Peptide methionine sulfoxide reductase MsrA</fullName>
        <shortName evidence="4">Protein-methionine-S-oxide reductase</shortName>
        <ecNumber evidence="4">1.8.4.11</ecNumber>
    </recommendedName>
    <alternativeName>
        <fullName evidence="4">Peptide-methionine (S)-S-oxide reductase</fullName>
        <shortName evidence="4">Peptide Met(O) reductase</shortName>
    </alternativeName>
</protein>
<feature type="signal peptide" evidence="5">
    <location>
        <begin position="1"/>
        <end position="27"/>
    </location>
</feature>
<dbReference type="EMBL" id="VMNK01000007">
    <property type="protein sequence ID" value="TVO57170.1"/>
    <property type="molecule type" value="Genomic_DNA"/>
</dbReference>
<feature type="chain" id="PRO_5022210157" description="Peptide methionine sulfoxide reductase MsrA" evidence="5">
    <location>
        <begin position="28"/>
        <end position="200"/>
    </location>
</feature>
<evidence type="ECO:0000256" key="5">
    <source>
        <dbReference type="SAM" id="SignalP"/>
    </source>
</evidence>
<dbReference type="OrthoDB" id="4174719at2"/>
<organism evidence="7 8">
    <name type="scientific">Denitromonas halophila</name>
    <dbReference type="NCBI Taxonomy" id="1629404"/>
    <lineage>
        <taxon>Bacteria</taxon>
        <taxon>Pseudomonadati</taxon>
        <taxon>Pseudomonadota</taxon>
        <taxon>Betaproteobacteria</taxon>
        <taxon>Rhodocyclales</taxon>
        <taxon>Zoogloeaceae</taxon>
        <taxon>Denitromonas</taxon>
    </lineage>
</organism>
<evidence type="ECO:0000256" key="1">
    <source>
        <dbReference type="ARBA" id="ARBA00023002"/>
    </source>
</evidence>
<dbReference type="HAMAP" id="MF_01401">
    <property type="entry name" value="MsrA"/>
    <property type="match status" value="1"/>
</dbReference>
<comment type="catalytic activity">
    <reaction evidence="3 4">
        <text>[thioredoxin]-disulfide + L-methionine + H2O = L-methionine (S)-S-oxide + [thioredoxin]-dithiol</text>
        <dbReference type="Rhea" id="RHEA:19993"/>
        <dbReference type="Rhea" id="RHEA-COMP:10698"/>
        <dbReference type="Rhea" id="RHEA-COMP:10700"/>
        <dbReference type="ChEBI" id="CHEBI:15377"/>
        <dbReference type="ChEBI" id="CHEBI:29950"/>
        <dbReference type="ChEBI" id="CHEBI:50058"/>
        <dbReference type="ChEBI" id="CHEBI:57844"/>
        <dbReference type="ChEBI" id="CHEBI:58772"/>
        <dbReference type="EC" id="1.8.4.11"/>
    </reaction>
</comment>
<dbReference type="Proteomes" id="UP000319502">
    <property type="component" value="Unassembled WGS sequence"/>
</dbReference>
<reference evidence="7 8" key="1">
    <citation type="submission" date="2019-07" db="EMBL/GenBank/DDBJ databases">
        <title>The pathways for chlorine oxyanion respiration interact through the shared metabolite chlorate.</title>
        <authorList>
            <person name="Barnum T.P."/>
            <person name="Cheng Y."/>
            <person name="Hill K.A."/>
            <person name="Lucas L.N."/>
            <person name="Carlson H.K."/>
            <person name="Coates J.D."/>
        </authorList>
    </citation>
    <scope>NUCLEOTIDE SEQUENCE [LARGE SCALE GENOMIC DNA]</scope>
    <source>
        <strain evidence="7 8">SFB-3</strain>
    </source>
</reference>